<sequence length="141" mass="16770">MNRRDLLLQEMGITQWQLRRPDALKGAVNIPISQEIHLIVIAETTLDFNDPFLLDLLRSVEISQKECLLTDFDHAQHLNVQQPVYYWLLSENNEKIHRTFEQLKTANSYLWKTKTLQQLKQNAKQKRELWRQIQQSCIQSV</sequence>
<accession>A0A380TS17</accession>
<evidence type="ECO:0000313" key="2">
    <source>
        <dbReference type="EMBL" id="SUT91022.1"/>
    </source>
</evidence>
<evidence type="ECO:0000256" key="1">
    <source>
        <dbReference type="PIRNR" id="PIRNR029225"/>
    </source>
</evidence>
<reference evidence="2 3" key="1">
    <citation type="submission" date="2018-06" db="EMBL/GenBank/DDBJ databases">
        <authorList>
            <consortium name="Pathogen Informatics"/>
            <person name="Doyle S."/>
        </authorList>
    </citation>
    <scope>NUCLEOTIDE SEQUENCE [LARGE SCALE GENOMIC DNA]</scope>
    <source>
        <strain evidence="2 3">NCTC10801</strain>
    </source>
</reference>
<keyword evidence="1" id="KW-0235">DNA replication</keyword>
<dbReference type="OrthoDB" id="5682636at2"/>
<keyword evidence="3" id="KW-1185">Reference proteome</keyword>
<name>A0A380TS17_9PAST</name>
<evidence type="ECO:0000313" key="3">
    <source>
        <dbReference type="Proteomes" id="UP000254649"/>
    </source>
</evidence>
<protein>
    <recommendedName>
        <fullName evidence="1">DNA polymerase III subunit psi</fullName>
    </recommendedName>
</protein>
<dbReference type="GO" id="GO:0008408">
    <property type="term" value="F:3'-5' exonuclease activity"/>
    <property type="evidence" value="ECO:0007669"/>
    <property type="project" value="InterPro"/>
</dbReference>
<comment type="function">
    <text evidence="1">Part of the beta sliding clamp loading complex, which hydrolyzes ATP to load the beta clamp onto primed DNA to form the DNA replication pre-initiation complex. DNA polymerase III is a complex, multichain enzyme responsible for most of the replicative synthesis in bacteria. This DNA polymerase also exhibits 3' to 5' exonuclease activity.</text>
</comment>
<keyword evidence="1 2" id="KW-0548">Nucleotidyltransferase</keyword>
<proteinExistence type="predicted"/>
<dbReference type="Pfam" id="PF03603">
    <property type="entry name" value="DNA_III_psi"/>
    <property type="match status" value="1"/>
</dbReference>
<dbReference type="InterPro" id="IPR036654">
    <property type="entry name" value="DNA_pol_III_psi_sf"/>
</dbReference>
<dbReference type="SUPFAM" id="SSF102220">
    <property type="entry name" value="DNA polymerase III psi subunit"/>
    <property type="match status" value="1"/>
</dbReference>
<dbReference type="Gene3D" id="3.40.50.10220">
    <property type="entry name" value="DNA polymerase III, psi subunit"/>
    <property type="match status" value="1"/>
</dbReference>
<organism evidence="2 3">
    <name type="scientific">[Actinobacillus] rossii</name>
    <dbReference type="NCBI Taxonomy" id="123820"/>
    <lineage>
        <taxon>Bacteria</taxon>
        <taxon>Pseudomonadati</taxon>
        <taxon>Pseudomonadota</taxon>
        <taxon>Gammaproteobacteria</taxon>
        <taxon>Pasteurellales</taxon>
        <taxon>Pasteurellaceae</taxon>
    </lineage>
</organism>
<dbReference type="InterPro" id="IPR004615">
    <property type="entry name" value="DNA_pol_III_psi"/>
</dbReference>
<dbReference type="PIRSF" id="PIRSF029225">
    <property type="entry name" value="DNA_pol_III_psi"/>
    <property type="match status" value="1"/>
</dbReference>
<dbReference type="GO" id="GO:0003887">
    <property type="term" value="F:DNA-directed DNA polymerase activity"/>
    <property type="evidence" value="ECO:0007669"/>
    <property type="project" value="UniProtKB-KW"/>
</dbReference>
<gene>
    <name evidence="2" type="primary">holD</name>
    <name evidence="2" type="ORF">NCTC10801_01352</name>
</gene>
<dbReference type="EMBL" id="UFRQ01000003">
    <property type="protein sequence ID" value="SUT91022.1"/>
    <property type="molecule type" value="Genomic_DNA"/>
</dbReference>
<dbReference type="Proteomes" id="UP000254649">
    <property type="component" value="Unassembled WGS sequence"/>
</dbReference>
<keyword evidence="1 2" id="KW-0808">Transferase</keyword>
<dbReference type="NCBIfam" id="NF005335">
    <property type="entry name" value="PRK06856.1-1"/>
    <property type="match status" value="1"/>
</dbReference>
<keyword evidence="1" id="KW-0239">DNA-directed DNA polymerase</keyword>
<dbReference type="AlphaFoldDB" id="A0A380TS17"/>
<dbReference type="GO" id="GO:0006260">
    <property type="term" value="P:DNA replication"/>
    <property type="evidence" value="ECO:0007669"/>
    <property type="project" value="UniProtKB-KW"/>
</dbReference>